<keyword evidence="2" id="KW-1185">Reference proteome</keyword>
<dbReference type="AlphaFoldDB" id="A0A5B8UTP1"/>
<dbReference type="Proteomes" id="UP000321479">
    <property type="component" value="Chromosome"/>
</dbReference>
<sequence>MYELLTDPGNYPFAWLEQVISILLNPEVTPVLELSPEQLNAVEARLPEASAEIMLKLKAWMFLLLVPEQLRQIARNTEAAVADLLRRASANYSAYPPGTAIAGLGRQVIRRLEMLHRDLSERHAPYLPAAGTASPGPVAPPGRITCLLSVDQLGLILKAADDARLIRSPSLSLIFKTLVPYLSTERKEDLSWDSMRSSTYHPEHSDQEAAIAALDKLIQKIREYR</sequence>
<dbReference type="EMBL" id="CP042436">
    <property type="protein sequence ID" value="QEC62480.1"/>
    <property type="molecule type" value="Genomic_DNA"/>
</dbReference>
<evidence type="ECO:0000313" key="1">
    <source>
        <dbReference type="EMBL" id="QEC62480.1"/>
    </source>
</evidence>
<evidence type="ECO:0000313" key="2">
    <source>
        <dbReference type="Proteomes" id="UP000321479"/>
    </source>
</evidence>
<dbReference type="RefSeq" id="WP_147031057.1">
    <property type="nucleotide sequence ID" value="NZ_CP042436.1"/>
</dbReference>
<organism evidence="1 2">
    <name type="scientific">Mucilaginibacter ginsenosidivorans</name>
    <dbReference type="NCBI Taxonomy" id="398053"/>
    <lineage>
        <taxon>Bacteria</taxon>
        <taxon>Pseudomonadati</taxon>
        <taxon>Bacteroidota</taxon>
        <taxon>Sphingobacteriia</taxon>
        <taxon>Sphingobacteriales</taxon>
        <taxon>Sphingobacteriaceae</taxon>
        <taxon>Mucilaginibacter</taxon>
    </lineage>
</organism>
<accession>A0A5B8UTP1</accession>
<proteinExistence type="predicted"/>
<dbReference type="KEGG" id="mgin:FRZ54_07730"/>
<reference evidence="1 2" key="1">
    <citation type="journal article" date="2017" name="Curr. Microbiol.">
        <title>Mucilaginibacter ginsenosidivorans sp. nov., Isolated from Soil of Ginseng Field.</title>
        <authorList>
            <person name="Kim M.M."/>
            <person name="Siddiqi M.Z."/>
            <person name="Im W.T."/>
        </authorList>
    </citation>
    <scope>NUCLEOTIDE SEQUENCE [LARGE SCALE GENOMIC DNA]</scope>
    <source>
        <strain evidence="1 2">Gsoil 3017</strain>
    </source>
</reference>
<dbReference type="OrthoDB" id="636834at2"/>
<name>A0A5B8UTP1_9SPHI</name>
<gene>
    <name evidence="1" type="ORF">FRZ54_07730</name>
</gene>
<protein>
    <submittedName>
        <fullName evidence="1">Uncharacterized protein</fullName>
    </submittedName>
</protein>